<keyword evidence="2" id="KW-0808">Transferase</keyword>
<dbReference type="EnsemblMetazoa" id="AALFPA23_007743.R10369">
    <property type="protein sequence ID" value="AALFPA23_007743.P10369"/>
    <property type="gene ID" value="AALFPA23_007743"/>
</dbReference>
<reference evidence="15" key="1">
    <citation type="journal article" date="2015" name="Proc. Natl. Acad. Sci. U.S.A.">
        <title>Genome sequence of the Asian Tiger mosquito, Aedes albopictus, reveals insights into its biology, genetics, and evolution.</title>
        <authorList>
            <person name="Chen X.G."/>
            <person name="Jiang X."/>
            <person name="Gu J."/>
            <person name="Xu M."/>
            <person name="Wu Y."/>
            <person name="Deng Y."/>
            <person name="Zhang C."/>
            <person name="Bonizzoni M."/>
            <person name="Dermauw W."/>
            <person name="Vontas J."/>
            <person name="Armbruster P."/>
            <person name="Huang X."/>
            <person name="Yang Y."/>
            <person name="Zhang H."/>
            <person name="He W."/>
            <person name="Peng H."/>
            <person name="Liu Y."/>
            <person name="Wu K."/>
            <person name="Chen J."/>
            <person name="Lirakis M."/>
            <person name="Topalis P."/>
            <person name="Van Leeuwen T."/>
            <person name="Hall A.B."/>
            <person name="Jiang X."/>
            <person name="Thorpe C."/>
            <person name="Mueller R.L."/>
            <person name="Sun C."/>
            <person name="Waterhouse R.M."/>
            <person name="Yan G."/>
            <person name="Tu Z.J."/>
            <person name="Fang X."/>
            <person name="James A.A."/>
        </authorList>
    </citation>
    <scope>NUCLEOTIDE SEQUENCE [LARGE SCALE GENOMIC DNA]</scope>
    <source>
        <strain evidence="15">Foshan</strain>
    </source>
</reference>
<protein>
    <recommendedName>
        <fullName evidence="1">RNA-directed DNA polymerase</fullName>
        <ecNumber evidence="1">2.7.7.49</ecNumber>
    </recommendedName>
</protein>
<evidence type="ECO:0000313" key="14">
    <source>
        <dbReference type="EnsemblMetazoa" id="AALFPA23_007743.P10369"/>
    </source>
</evidence>
<dbReference type="SUPFAM" id="SSF53098">
    <property type="entry name" value="Ribonuclease H-like"/>
    <property type="match status" value="1"/>
</dbReference>
<dbReference type="CDD" id="cd01647">
    <property type="entry name" value="RT_LTR"/>
    <property type="match status" value="1"/>
</dbReference>
<accession>A0ABM1YC14</accession>
<dbReference type="InterPro" id="IPR001878">
    <property type="entry name" value="Znf_CCHC"/>
</dbReference>
<dbReference type="Gene3D" id="4.10.60.10">
    <property type="entry name" value="Zinc finger, CCHC-type"/>
    <property type="match status" value="1"/>
</dbReference>
<feature type="region of interest" description="Disordered" evidence="9">
    <location>
        <begin position="1023"/>
        <end position="1047"/>
    </location>
</feature>
<dbReference type="InterPro" id="IPR050951">
    <property type="entry name" value="Retrovirus_Pol_polyprotein"/>
</dbReference>
<dbReference type="InterPro" id="IPR001995">
    <property type="entry name" value="Peptidase_A2_cat"/>
</dbReference>
<dbReference type="InterPro" id="IPR036397">
    <property type="entry name" value="RNaseH_sf"/>
</dbReference>
<evidence type="ECO:0000256" key="2">
    <source>
        <dbReference type="ARBA" id="ARBA00022679"/>
    </source>
</evidence>
<dbReference type="PROSITE" id="PS00141">
    <property type="entry name" value="ASP_PROTEASE"/>
    <property type="match status" value="1"/>
</dbReference>
<dbReference type="InterPro" id="IPR041373">
    <property type="entry name" value="RT_RNaseH"/>
</dbReference>
<dbReference type="InterPro" id="IPR041588">
    <property type="entry name" value="Integrase_H2C2"/>
</dbReference>
<evidence type="ECO:0000259" key="13">
    <source>
        <dbReference type="PROSITE" id="PS50994"/>
    </source>
</evidence>
<keyword evidence="15" id="KW-1185">Reference proteome</keyword>
<evidence type="ECO:0000259" key="12">
    <source>
        <dbReference type="PROSITE" id="PS50878"/>
    </source>
</evidence>
<dbReference type="InterPro" id="IPR012337">
    <property type="entry name" value="RNaseH-like_sf"/>
</dbReference>
<dbReference type="Gene3D" id="3.30.420.10">
    <property type="entry name" value="Ribonuclease H-like superfamily/Ribonuclease H"/>
    <property type="match status" value="1"/>
</dbReference>
<dbReference type="Gene3D" id="3.10.20.370">
    <property type="match status" value="1"/>
</dbReference>
<keyword evidence="6" id="KW-0378">Hydrolase</keyword>
<dbReference type="EC" id="2.7.7.49" evidence="1"/>
<feature type="domain" description="CCHC-type" evidence="10">
    <location>
        <begin position="80"/>
        <end position="94"/>
    </location>
</feature>
<dbReference type="SUPFAM" id="SSF56672">
    <property type="entry name" value="DNA/RNA polymerases"/>
    <property type="match status" value="1"/>
</dbReference>
<evidence type="ECO:0000259" key="10">
    <source>
        <dbReference type="PROSITE" id="PS50158"/>
    </source>
</evidence>
<keyword evidence="3" id="KW-0548">Nucleotidyltransferase</keyword>
<feature type="region of interest" description="Disordered" evidence="9">
    <location>
        <begin position="1100"/>
        <end position="1146"/>
    </location>
</feature>
<organism evidence="14 15">
    <name type="scientific">Aedes albopictus</name>
    <name type="common">Asian tiger mosquito</name>
    <name type="synonym">Stegomyia albopicta</name>
    <dbReference type="NCBI Taxonomy" id="7160"/>
    <lineage>
        <taxon>Eukaryota</taxon>
        <taxon>Metazoa</taxon>
        <taxon>Ecdysozoa</taxon>
        <taxon>Arthropoda</taxon>
        <taxon>Hexapoda</taxon>
        <taxon>Insecta</taxon>
        <taxon>Pterygota</taxon>
        <taxon>Neoptera</taxon>
        <taxon>Endopterygota</taxon>
        <taxon>Diptera</taxon>
        <taxon>Nematocera</taxon>
        <taxon>Culicoidea</taxon>
        <taxon>Culicidae</taxon>
        <taxon>Culicinae</taxon>
        <taxon>Aedini</taxon>
        <taxon>Aedes</taxon>
        <taxon>Stegomyia</taxon>
    </lineage>
</organism>
<keyword evidence="8" id="KW-0862">Zinc</keyword>
<dbReference type="PANTHER" id="PTHR37984:SF11">
    <property type="entry name" value="INTEGRASE CATALYTIC DOMAIN-CONTAINING PROTEIN"/>
    <property type="match status" value="1"/>
</dbReference>
<feature type="compositionally biased region" description="Basic and acidic residues" evidence="9">
    <location>
        <begin position="1023"/>
        <end position="1043"/>
    </location>
</feature>
<dbReference type="Gene3D" id="1.10.340.70">
    <property type="match status" value="1"/>
</dbReference>
<dbReference type="RefSeq" id="XP_062715160.1">
    <property type="nucleotide sequence ID" value="XM_062859176.1"/>
</dbReference>
<feature type="domain" description="Peptidase A2" evidence="11">
    <location>
        <begin position="139"/>
        <end position="157"/>
    </location>
</feature>
<dbReference type="PANTHER" id="PTHR37984">
    <property type="entry name" value="PROTEIN CBG26694"/>
    <property type="match status" value="1"/>
</dbReference>
<dbReference type="PROSITE" id="PS50175">
    <property type="entry name" value="ASP_PROT_RETROV"/>
    <property type="match status" value="1"/>
</dbReference>
<dbReference type="PROSITE" id="PS50158">
    <property type="entry name" value="ZF_CCHC"/>
    <property type="match status" value="1"/>
</dbReference>
<dbReference type="PROSITE" id="PS50994">
    <property type="entry name" value="INTEGRASE"/>
    <property type="match status" value="1"/>
</dbReference>
<keyword evidence="8" id="KW-0863">Zinc-finger</keyword>
<dbReference type="InterPro" id="IPR001584">
    <property type="entry name" value="Integrase_cat-core"/>
</dbReference>
<feature type="compositionally biased region" description="Basic and acidic residues" evidence="9">
    <location>
        <begin position="1103"/>
        <end position="1113"/>
    </location>
</feature>
<dbReference type="Pfam" id="PF17917">
    <property type="entry name" value="RT_RNaseH"/>
    <property type="match status" value="1"/>
</dbReference>
<evidence type="ECO:0000256" key="7">
    <source>
        <dbReference type="ARBA" id="ARBA00022918"/>
    </source>
</evidence>
<dbReference type="InterPro" id="IPR001969">
    <property type="entry name" value="Aspartic_peptidase_AS"/>
</dbReference>
<dbReference type="Proteomes" id="UP000069940">
    <property type="component" value="Unassembled WGS sequence"/>
</dbReference>
<keyword evidence="5" id="KW-0255">Endonuclease</keyword>
<dbReference type="Gene3D" id="3.30.70.270">
    <property type="match status" value="2"/>
</dbReference>
<evidence type="ECO:0000259" key="11">
    <source>
        <dbReference type="PROSITE" id="PS50175"/>
    </source>
</evidence>
<dbReference type="SMART" id="SM00343">
    <property type="entry name" value="ZnF_C2HC"/>
    <property type="match status" value="2"/>
</dbReference>
<evidence type="ECO:0000256" key="1">
    <source>
        <dbReference type="ARBA" id="ARBA00012493"/>
    </source>
</evidence>
<dbReference type="InterPro" id="IPR043502">
    <property type="entry name" value="DNA/RNA_pol_sf"/>
</dbReference>
<name>A0ABM1YC14_AEDAL</name>
<sequence length="1146" mass="129007">MSGGERHALVVSNTRFRGTEVQYKRGSSSLPASRYPAKRFKSDRPAAYRPNFSLSRRSRCPRCFRSSHGGDECPALKRNCNSCGQRGHFAAACRMDRVNTVKDERPGTPTNEDRKEQHINALSLQDVLVNCRIGSSSPIQFLIDSGADVNVVGGEDWNNLAKQFELGTASLVQSSTPRSVGLRAYATNKPMVVECSFSATVEAVGYSGKKAVTADFLVVREGQRSLLGRATASDMGLLQVGETVNTCEESSVFPKMPGVKIRFSIDNSVPPVRNAYYNIPAAYREEARRRLEQMEARGIIEKVTTAPQWISGMSAVPKGKDSFRLVVNMRAPNKAIKREYFRLPLIDEMKVKLHGAKFFTKLDLSDAFYHLELSEESRDLTTFISETGMYRFTRLMFGVNCAPEVFQREMTRILKDVKNKVVYIDDVLLFAETVEELRQIVAQVLQILRSNNLTLNASKCEYDRTRINFLGHELSEKGFNIEASKVKDVQKFRHPSTSSELRSFLGLASFVSPYIRNFAEISAPLWSVVTAQKWSWGVEQESAFELVKQRIIDSTISLGFFSESDRTILYTDASPSALGAVLVQENCQGIPRIISFASKSLTTTAKKYAQNQREALSAVWAVEHFSYFLLGRHFTLRTDAQGMTFILNRTREESKRALTRADGWALRLSPYDYQVEYIRGHDNIADSSSRLYCGDDDAFEEDISPWEVCRLELNSVEFLTEEEIRESTENDVTLMQVAQALEEHKWPKSLMKFKSVAENLVFTNGILLKNGCPVIPQQLQEKALGIAHQGHPLDAKLKSILRSRVWWPGMSSDAEKWVKSCAICAANGRPERPPPMRRAFAPKGVWETIALDFNGPYQKLGGILILVIIDLRSRYAIARPVKSTKFEHTKAVLDEVFEREGFPKAMKSDNGPPFNGQDYAEFCSERGIQTIFSTPFYPQQNGLVEGFMKLVNKAMCTALSTGASYKEELQAAVQSYNAADHSITKLPPEEVLTGRKIKRGLPLLNFGKAEYDEKLLEARDREAKLSSKKREDARRGAKPDQVKPGDTVIVERPSRAKGETRFNPKRFTVMQESNGSLILCDTEGQQLKRHVSQTKKVQLWRETSSEAARDHTDSNVPASDGVRERPSRMKRPPSHLSEYVRGIEEL</sequence>
<proteinExistence type="predicted"/>
<feature type="domain" description="Integrase catalytic" evidence="13">
    <location>
        <begin position="838"/>
        <end position="996"/>
    </location>
</feature>
<evidence type="ECO:0000256" key="6">
    <source>
        <dbReference type="ARBA" id="ARBA00022801"/>
    </source>
</evidence>
<dbReference type="InterPro" id="IPR043128">
    <property type="entry name" value="Rev_trsase/Diguanyl_cyclase"/>
</dbReference>
<dbReference type="GeneID" id="134291438"/>
<evidence type="ECO:0000256" key="9">
    <source>
        <dbReference type="SAM" id="MobiDB-lite"/>
    </source>
</evidence>
<evidence type="ECO:0000313" key="15">
    <source>
        <dbReference type="Proteomes" id="UP000069940"/>
    </source>
</evidence>
<dbReference type="InterPro" id="IPR000477">
    <property type="entry name" value="RT_dom"/>
</dbReference>
<dbReference type="Pfam" id="PF00078">
    <property type="entry name" value="RVT_1"/>
    <property type="match status" value="1"/>
</dbReference>
<dbReference type="Gene3D" id="3.10.10.10">
    <property type="entry name" value="HIV Type 1 Reverse Transcriptase, subunit A, domain 1"/>
    <property type="match status" value="1"/>
</dbReference>
<evidence type="ECO:0000256" key="3">
    <source>
        <dbReference type="ARBA" id="ARBA00022695"/>
    </source>
</evidence>
<feature type="domain" description="Reverse transcriptase" evidence="12">
    <location>
        <begin position="297"/>
        <end position="474"/>
    </location>
</feature>
<dbReference type="Pfam" id="PF17921">
    <property type="entry name" value="Integrase_H2C2"/>
    <property type="match status" value="1"/>
</dbReference>
<keyword evidence="4" id="KW-0540">Nuclease</keyword>
<keyword evidence="7" id="KW-0695">RNA-directed DNA polymerase</keyword>
<evidence type="ECO:0000256" key="5">
    <source>
        <dbReference type="ARBA" id="ARBA00022759"/>
    </source>
</evidence>
<evidence type="ECO:0000256" key="4">
    <source>
        <dbReference type="ARBA" id="ARBA00022722"/>
    </source>
</evidence>
<dbReference type="Pfam" id="PF00665">
    <property type="entry name" value="rve"/>
    <property type="match status" value="1"/>
</dbReference>
<evidence type="ECO:0000256" key="8">
    <source>
        <dbReference type="PROSITE-ProRule" id="PRU00047"/>
    </source>
</evidence>
<reference evidence="14" key="2">
    <citation type="submission" date="2025-05" db="UniProtKB">
        <authorList>
            <consortium name="EnsemblMetazoa"/>
        </authorList>
    </citation>
    <scope>IDENTIFICATION</scope>
    <source>
        <strain evidence="14">Foshan</strain>
    </source>
</reference>
<keyword evidence="8" id="KW-0479">Metal-binding</keyword>
<dbReference type="PROSITE" id="PS50878">
    <property type="entry name" value="RT_POL"/>
    <property type="match status" value="1"/>
</dbReference>
<dbReference type="CDD" id="cd09274">
    <property type="entry name" value="RNase_HI_RT_Ty3"/>
    <property type="match status" value="1"/>
</dbReference>